<feature type="compositionally biased region" description="Pro residues" evidence="1">
    <location>
        <begin position="56"/>
        <end position="67"/>
    </location>
</feature>
<accession>A0A8R7VC30</accession>
<reference evidence="3" key="2">
    <citation type="submission" date="2022-06" db="UniProtKB">
        <authorList>
            <consortium name="EnsemblPlants"/>
        </authorList>
    </citation>
    <scope>IDENTIFICATION</scope>
</reference>
<keyword evidence="2" id="KW-1133">Transmembrane helix</keyword>
<dbReference type="AlphaFoldDB" id="A0A8R7VC30"/>
<keyword evidence="4" id="KW-1185">Reference proteome</keyword>
<evidence type="ECO:0000313" key="4">
    <source>
        <dbReference type="Proteomes" id="UP000015106"/>
    </source>
</evidence>
<proteinExistence type="predicted"/>
<dbReference type="Proteomes" id="UP000015106">
    <property type="component" value="Unassembled WGS sequence"/>
</dbReference>
<feature type="transmembrane region" description="Helical" evidence="2">
    <location>
        <begin position="138"/>
        <end position="161"/>
    </location>
</feature>
<protein>
    <submittedName>
        <fullName evidence="3">Uncharacterized protein</fullName>
    </submittedName>
</protein>
<feature type="region of interest" description="Disordered" evidence="1">
    <location>
        <begin position="1"/>
        <end position="101"/>
    </location>
</feature>
<evidence type="ECO:0000313" key="3">
    <source>
        <dbReference type="EnsemblPlants" id="TuG1812S0000818200.01.T01"/>
    </source>
</evidence>
<dbReference type="EnsemblPlants" id="TuG1812S0000818200.01.T01">
    <property type="protein sequence ID" value="TuG1812S0000818200.01.T01"/>
    <property type="gene ID" value="TuG1812S0000818200.01"/>
</dbReference>
<keyword evidence="2" id="KW-0472">Membrane</keyword>
<sequence length="163" mass="17862">GGEGSQLPSVLRAGGRRRRSNGSRGARGRDGERGERGDRGAGRLGEPRVHLQHLPQRPPPLRLPPPIRGHDEEQAGLTERETRQPGAEAGGAGGPSEQRHHQPLRFQQLARPNYLEKVLARGVAAAELTDVSEEHSGFVFVFPVCVQSISLCVCMFVRVMYYN</sequence>
<feature type="compositionally biased region" description="Basic and acidic residues" evidence="1">
    <location>
        <begin position="27"/>
        <end position="49"/>
    </location>
</feature>
<name>A0A8R7VC30_TRIUA</name>
<feature type="compositionally biased region" description="Basic and acidic residues" evidence="1">
    <location>
        <begin position="68"/>
        <end position="83"/>
    </location>
</feature>
<organism evidence="3 4">
    <name type="scientific">Triticum urartu</name>
    <name type="common">Red wild einkorn</name>
    <name type="synonym">Crithodium urartu</name>
    <dbReference type="NCBI Taxonomy" id="4572"/>
    <lineage>
        <taxon>Eukaryota</taxon>
        <taxon>Viridiplantae</taxon>
        <taxon>Streptophyta</taxon>
        <taxon>Embryophyta</taxon>
        <taxon>Tracheophyta</taxon>
        <taxon>Spermatophyta</taxon>
        <taxon>Magnoliopsida</taxon>
        <taxon>Liliopsida</taxon>
        <taxon>Poales</taxon>
        <taxon>Poaceae</taxon>
        <taxon>BOP clade</taxon>
        <taxon>Pooideae</taxon>
        <taxon>Triticodae</taxon>
        <taxon>Triticeae</taxon>
        <taxon>Triticinae</taxon>
        <taxon>Triticum</taxon>
    </lineage>
</organism>
<evidence type="ECO:0000256" key="1">
    <source>
        <dbReference type="SAM" id="MobiDB-lite"/>
    </source>
</evidence>
<keyword evidence="2" id="KW-0812">Transmembrane</keyword>
<evidence type="ECO:0000256" key="2">
    <source>
        <dbReference type="SAM" id="Phobius"/>
    </source>
</evidence>
<dbReference type="Gramene" id="TuG1812S0000818200.01.T01">
    <property type="protein sequence ID" value="TuG1812S0000818200.01.T01"/>
    <property type="gene ID" value="TuG1812S0000818200.01"/>
</dbReference>
<reference evidence="4" key="1">
    <citation type="journal article" date="2013" name="Nature">
        <title>Draft genome of the wheat A-genome progenitor Triticum urartu.</title>
        <authorList>
            <person name="Ling H.Q."/>
            <person name="Zhao S."/>
            <person name="Liu D."/>
            <person name="Wang J."/>
            <person name="Sun H."/>
            <person name="Zhang C."/>
            <person name="Fan H."/>
            <person name="Li D."/>
            <person name="Dong L."/>
            <person name="Tao Y."/>
            <person name="Gao C."/>
            <person name="Wu H."/>
            <person name="Li Y."/>
            <person name="Cui Y."/>
            <person name="Guo X."/>
            <person name="Zheng S."/>
            <person name="Wang B."/>
            <person name="Yu K."/>
            <person name="Liang Q."/>
            <person name="Yang W."/>
            <person name="Lou X."/>
            <person name="Chen J."/>
            <person name="Feng M."/>
            <person name="Jian J."/>
            <person name="Zhang X."/>
            <person name="Luo G."/>
            <person name="Jiang Y."/>
            <person name="Liu J."/>
            <person name="Wang Z."/>
            <person name="Sha Y."/>
            <person name="Zhang B."/>
            <person name="Wu H."/>
            <person name="Tang D."/>
            <person name="Shen Q."/>
            <person name="Xue P."/>
            <person name="Zou S."/>
            <person name="Wang X."/>
            <person name="Liu X."/>
            <person name="Wang F."/>
            <person name="Yang Y."/>
            <person name="An X."/>
            <person name="Dong Z."/>
            <person name="Zhang K."/>
            <person name="Zhang X."/>
            <person name="Luo M.C."/>
            <person name="Dvorak J."/>
            <person name="Tong Y."/>
            <person name="Wang J."/>
            <person name="Yang H."/>
            <person name="Li Z."/>
            <person name="Wang D."/>
            <person name="Zhang A."/>
            <person name="Wang J."/>
        </authorList>
    </citation>
    <scope>NUCLEOTIDE SEQUENCE</scope>
    <source>
        <strain evidence="4">cv. G1812</strain>
    </source>
</reference>